<reference evidence="3" key="3">
    <citation type="submission" date="2016-06" db="UniProtKB">
        <authorList>
            <consortium name="WormBaseParasite"/>
        </authorList>
    </citation>
    <scope>IDENTIFICATION</scope>
</reference>
<dbReference type="PANTHER" id="PTHR22744">
    <property type="entry name" value="HELIX LOOP HELIX PROTEIN 21-RELATED"/>
    <property type="match status" value="1"/>
</dbReference>
<dbReference type="Gene3D" id="3.30.710.10">
    <property type="entry name" value="Potassium Channel Kv1.1, Chain A"/>
    <property type="match status" value="1"/>
</dbReference>
<dbReference type="SMART" id="SM00225">
    <property type="entry name" value="BTB"/>
    <property type="match status" value="1"/>
</dbReference>
<evidence type="ECO:0000259" key="1">
    <source>
        <dbReference type="SMART" id="SM00225"/>
    </source>
</evidence>
<dbReference type="OrthoDB" id="437903at2759"/>
<dbReference type="SUPFAM" id="SSF54695">
    <property type="entry name" value="POZ domain"/>
    <property type="match status" value="1"/>
</dbReference>
<evidence type="ECO:0000313" key="3">
    <source>
        <dbReference type="WBParaSite" id="GPLIN_000814400"/>
    </source>
</evidence>
<dbReference type="WBParaSite" id="GPLIN_000814400">
    <property type="protein sequence ID" value="GPLIN_000814400"/>
    <property type="gene ID" value="GPLIN_000814400"/>
</dbReference>
<evidence type="ECO:0000313" key="2">
    <source>
        <dbReference type="Proteomes" id="UP000050741"/>
    </source>
</evidence>
<dbReference type="PANTHER" id="PTHR22744:SF14">
    <property type="entry name" value="BTB DOMAIN-CONTAINING PROTEIN-RELATED"/>
    <property type="match status" value="1"/>
</dbReference>
<proteinExistence type="predicted"/>
<dbReference type="Pfam" id="PF00651">
    <property type="entry name" value="BTB"/>
    <property type="match status" value="1"/>
</dbReference>
<dbReference type="InterPro" id="IPR000210">
    <property type="entry name" value="BTB/POZ_dom"/>
</dbReference>
<dbReference type="AlphaFoldDB" id="A0A183C5J9"/>
<dbReference type="InterPro" id="IPR011333">
    <property type="entry name" value="SKP1/BTB/POZ_sf"/>
</dbReference>
<name>A0A183C5J9_GLOPA</name>
<dbReference type="Proteomes" id="UP000050741">
    <property type="component" value="Unassembled WGS sequence"/>
</dbReference>
<feature type="domain" description="BTB" evidence="1">
    <location>
        <begin position="139"/>
        <end position="242"/>
    </location>
</feature>
<accession>A0A183C5J9</accession>
<reference evidence="2" key="2">
    <citation type="submission" date="2014-05" db="EMBL/GenBank/DDBJ databases">
        <title>The genome and life-stage specific transcriptomes of Globodera pallida elucidate key aspects of plant parasitism by a cyst nematode.</title>
        <authorList>
            <person name="Cotton J.A."/>
            <person name="Lilley C.J."/>
            <person name="Jones L.M."/>
            <person name="Kikuchi T."/>
            <person name="Reid A.J."/>
            <person name="Thorpe P."/>
            <person name="Tsai I.J."/>
            <person name="Beasley H."/>
            <person name="Blok V."/>
            <person name="Cock P.J.A."/>
            <person name="Van den Akker S.E."/>
            <person name="Holroyd N."/>
            <person name="Hunt M."/>
            <person name="Mantelin S."/>
            <person name="Naghra H."/>
            <person name="Pain A."/>
            <person name="Palomares-Rius J.E."/>
            <person name="Zarowiecki M."/>
            <person name="Berriman M."/>
            <person name="Jones J.T."/>
            <person name="Urwin P.E."/>
        </authorList>
    </citation>
    <scope>NUCLEOTIDE SEQUENCE [LARGE SCALE GENOMIC DNA]</scope>
    <source>
        <strain evidence="2">Lindley</strain>
    </source>
</reference>
<keyword evidence="2" id="KW-1185">Reference proteome</keyword>
<reference evidence="2" key="1">
    <citation type="submission" date="2013-12" db="EMBL/GenBank/DDBJ databases">
        <authorList>
            <person name="Aslett M."/>
        </authorList>
    </citation>
    <scope>NUCLEOTIDE SEQUENCE [LARGE SCALE GENOMIC DNA]</scope>
    <source>
        <strain evidence="2">Lindley</strain>
    </source>
</reference>
<protein>
    <submittedName>
        <fullName evidence="3">BTB domain-containing protein</fullName>
    </submittedName>
</protein>
<organism evidence="2 3">
    <name type="scientific">Globodera pallida</name>
    <name type="common">Potato cyst nematode worm</name>
    <name type="synonym">Heterodera pallida</name>
    <dbReference type="NCBI Taxonomy" id="36090"/>
    <lineage>
        <taxon>Eukaryota</taxon>
        <taxon>Metazoa</taxon>
        <taxon>Ecdysozoa</taxon>
        <taxon>Nematoda</taxon>
        <taxon>Chromadorea</taxon>
        <taxon>Rhabditida</taxon>
        <taxon>Tylenchina</taxon>
        <taxon>Tylenchomorpha</taxon>
        <taxon>Tylenchoidea</taxon>
        <taxon>Heteroderidae</taxon>
        <taxon>Heteroderinae</taxon>
        <taxon>Globodera</taxon>
    </lineage>
</organism>
<sequence>MADIYDKFIIVDEKMTTDFTIQNNCPVGCTNIHLCGHINSQFSDRTAFASLEFTLLNQSRRLHIKDAAASHLTNGSGPLAQIVSWQWEGGKQKIEENITLNRGGTAEIRCYSSPSIVIRILQKREVIENQCPPDSFPDDDLTVHFGDRKITVSGSLLKAVSPVVERMLSVEMKEKRQRALNLDGHDITLEQFIQFLKTINDHFGHGQTLPNPTNVLALLKLADYFQIDWLKKRCDAHLINCIEIPLIERFLLIERYRLYNLKNFFLRCLSVVNLREFMKANLGQQLLPGSISNDFWFELTNRLSDRQ</sequence>